<keyword evidence="14" id="KW-1185">Reference proteome</keyword>
<comment type="subunit">
    <text evidence="2">Homodimer.</text>
</comment>
<evidence type="ECO:0000256" key="6">
    <source>
        <dbReference type="ARBA" id="ARBA00023015"/>
    </source>
</evidence>
<evidence type="ECO:0000259" key="12">
    <source>
        <dbReference type="PROSITE" id="PS50808"/>
    </source>
</evidence>
<gene>
    <name evidence="13" type="ORF">AAHA92_06433</name>
</gene>
<dbReference type="GO" id="GO:0009791">
    <property type="term" value="P:post-embryonic development"/>
    <property type="evidence" value="ECO:0007669"/>
    <property type="project" value="UniProtKB-ARBA"/>
</dbReference>
<evidence type="ECO:0000256" key="10">
    <source>
        <dbReference type="PROSITE-ProRule" id="PRU00027"/>
    </source>
</evidence>
<accession>A0ABD1I6G1</accession>
<evidence type="ECO:0000256" key="5">
    <source>
        <dbReference type="ARBA" id="ARBA00022833"/>
    </source>
</evidence>
<dbReference type="SUPFAM" id="SSF57667">
    <property type="entry name" value="beta-beta-alpha zinc fingers"/>
    <property type="match status" value="1"/>
</dbReference>
<dbReference type="Pfam" id="PF05699">
    <property type="entry name" value="Dimer_Tnp_hAT"/>
    <property type="match status" value="1"/>
</dbReference>
<sequence length="674" mass="76862">MYEMDISINQSAFPDSDAQPNKRRRKKSMVWDHFTIETINPDCVRALCNQCKKSFAYISGAKLAGTSHLKRHITLGICPVGRSKKEKDQMMPHVPPPVNGTNIPRKRCRASNGVPSTYFDRDSCSYDLAKMIIQHDYPLGMVEDTGFVDFTKSLQPQFSIPSMSLLQEQVMGIYLREKQKLVGLLNGIPGHLSLTIDLCTSNQSLSYLLLTGHFTDHDWKLQRRIFNVTVVQCPDSETAFMHAVATCLGDWGIEDKLLTITLDLSHATPSARETIRNLLPVKNTIILKGQLLINSCYARTMRSMAQNSLCSMRETIQKVRQSVKYVKTSDENEDRFNKLKQELQVPSTKSLTIDDLTLWNTTYQMLVAASDMKEVFNYLDVYDPDYKLSVSMDEWEQVETLCSYLKIFYEAANILSSPVYPTTNSFFDVVWKIYFKLLDDAVSKECFVSMLTKPLLDIFTKFWDDCNLVLAIAVVMDPRFKMKFVQFSFSRIYGDDAETWVKIVDQGLHDLYYDYVMLPLPGPMIEADDGHLVKTEAVSQENGILSDDDGFSDFDVDISDIMGETLVKSEMDHYLEESVLPRVQDFDVLGWWRINRLRYPTLSKLACDVLSIPLSTIPPETVFESGERKMDGYLSSLRPKTLQAIVCAKDWLQHPHTTPNEVFPFGTSSELAFS</sequence>
<keyword evidence="6" id="KW-0805">Transcription regulation</keyword>
<evidence type="ECO:0000256" key="8">
    <source>
        <dbReference type="ARBA" id="ARBA00023163"/>
    </source>
</evidence>
<dbReference type="InterPro" id="IPR025525">
    <property type="entry name" value="hAT-like_transposase_RNase-H"/>
</dbReference>
<dbReference type="PANTHER" id="PTHR46481:SF10">
    <property type="entry name" value="ZINC FINGER BED DOMAIN-CONTAINING PROTEIN 39"/>
    <property type="match status" value="1"/>
</dbReference>
<evidence type="ECO:0000256" key="7">
    <source>
        <dbReference type="ARBA" id="ARBA00023125"/>
    </source>
</evidence>
<feature type="region of interest" description="Disordered" evidence="11">
    <location>
        <begin position="1"/>
        <end position="24"/>
    </location>
</feature>
<dbReference type="SUPFAM" id="SSF140996">
    <property type="entry name" value="Hermes dimerisation domain"/>
    <property type="match status" value="1"/>
</dbReference>
<evidence type="ECO:0000256" key="2">
    <source>
        <dbReference type="ARBA" id="ARBA00011738"/>
    </source>
</evidence>
<dbReference type="GO" id="GO:0005634">
    <property type="term" value="C:nucleus"/>
    <property type="evidence" value="ECO:0007669"/>
    <property type="project" value="UniProtKB-SubCell"/>
</dbReference>
<dbReference type="AlphaFoldDB" id="A0ABD1I6G1"/>
<keyword evidence="8" id="KW-0804">Transcription</keyword>
<name>A0ABD1I6G1_SALDI</name>
<evidence type="ECO:0000256" key="4">
    <source>
        <dbReference type="ARBA" id="ARBA00022771"/>
    </source>
</evidence>
<dbReference type="InterPro" id="IPR052035">
    <property type="entry name" value="ZnF_BED_domain_contain"/>
</dbReference>
<dbReference type="Proteomes" id="UP001567538">
    <property type="component" value="Unassembled WGS sequence"/>
</dbReference>
<evidence type="ECO:0000256" key="11">
    <source>
        <dbReference type="SAM" id="MobiDB-lite"/>
    </source>
</evidence>
<comment type="caution">
    <text evidence="13">The sequence shown here is derived from an EMBL/GenBank/DDBJ whole genome shotgun (WGS) entry which is preliminary data.</text>
</comment>
<evidence type="ECO:0000313" key="14">
    <source>
        <dbReference type="Proteomes" id="UP001567538"/>
    </source>
</evidence>
<dbReference type="InterPro" id="IPR008906">
    <property type="entry name" value="HATC_C_dom"/>
</dbReference>
<feature type="domain" description="BED-type" evidence="12">
    <location>
        <begin position="25"/>
        <end position="85"/>
    </location>
</feature>
<feature type="region of interest" description="Disordered" evidence="11">
    <location>
        <begin position="86"/>
        <end position="106"/>
    </location>
</feature>
<dbReference type="SMART" id="SM00614">
    <property type="entry name" value="ZnF_BED"/>
    <property type="match status" value="1"/>
</dbReference>
<dbReference type="SUPFAM" id="SSF53098">
    <property type="entry name" value="Ribonuclease H-like"/>
    <property type="match status" value="1"/>
</dbReference>
<dbReference type="EMBL" id="JBEAFC010000003">
    <property type="protein sequence ID" value="KAL1564027.1"/>
    <property type="molecule type" value="Genomic_DNA"/>
</dbReference>
<comment type="subcellular location">
    <subcellularLocation>
        <location evidence="1">Nucleus</location>
    </subcellularLocation>
</comment>
<protein>
    <submittedName>
        <fullName evidence="13">Zinc finger BED domain-containing protein DAYSLEEPER-like</fullName>
    </submittedName>
</protein>
<keyword evidence="9" id="KW-0539">Nucleus</keyword>
<organism evidence="13 14">
    <name type="scientific">Salvia divinorum</name>
    <name type="common">Maria pastora</name>
    <name type="synonym">Diviner's sage</name>
    <dbReference type="NCBI Taxonomy" id="28513"/>
    <lineage>
        <taxon>Eukaryota</taxon>
        <taxon>Viridiplantae</taxon>
        <taxon>Streptophyta</taxon>
        <taxon>Embryophyta</taxon>
        <taxon>Tracheophyta</taxon>
        <taxon>Spermatophyta</taxon>
        <taxon>Magnoliopsida</taxon>
        <taxon>eudicotyledons</taxon>
        <taxon>Gunneridae</taxon>
        <taxon>Pentapetalae</taxon>
        <taxon>asterids</taxon>
        <taxon>lamiids</taxon>
        <taxon>Lamiales</taxon>
        <taxon>Lamiaceae</taxon>
        <taxon>Nepetoideae</taxon>
        <taxon>Mentheae</taxon>
        <taxon>Salviinae</taxon>
        <taxon>Salvia</taxon>
        <taxon>Salvia subgen. Calosphace</taxon>
    </lineage>
</organism>
<evidence type="ECO:0000256" key="3">
    <source>
        <dbReference type="ARBA" id="ARBA00022723"/>
    </source>
</evidence>
<dbReference type="InterPro" id="IPR012337">
    <property type="entry name" value="RNaseH-like_sf"/>
</dbReference>
<keyword evidence="5" id="KW-0862">Zinc</keyword>
<keyword evidence="3" id="KW-0479">Metal-binding</keyword>
<dbReference type="PROSITE" id="PS50808">
    <property type="entry name" value="ZF_BED"/>
    <property type="match status" value="1"/>
</dbReference>
<dbReference type="GO" id="GO:0008270">
    <property type="term" value="F:zinc ion binding"/>
    <property type="evidence" value="ECO:0007669"/>
    <property type="project" value="UniProtKB-KW"/>
</dbReference>
<reference evidence="13 14" key="1">
    <citation type="submission" date="2024-06" db="EMBL/GenBank/DDBJ databases">
        <title>A chromosome level genome sequence of Diviner's sage (Salvia divinorum).</title>
        <authorList>
            <person name="Ford S.A."/>
            <person name="Ro D.-K."/>
            <person name="Ness R.W."/>
            <person name="Phillips M.A."/>
        </authorList>
    </citation>
    <scope>NUCLEOTIDE SEQUENCE [LARGE SCALE GENOMIC DNA]</scope>
    <source>
        <strain evidence="13">SAF-2024a</strain>
        <tissue evidence="13">Leaf</tissue>
    </source>
</reference>
<proteinExistence type="predicted"/>
<dbReference type="PANTHER" id="PTHR46481">
    <property type="entry name" value="ZINC FINGER BED DOMAIN-CONTAINING PROTEIN 4"/>
    <property type="match status" value="1"/>
</dbReference>
<dbReference type="GO" id="GO:0003677">
    <property type="term" value="F:DNA binding"/>
    <property type="evidence" value="ECO:0007669"/>
    <property type="project" value="UniProtKB-KW"/>
</dbReference>
<dbReference type="InterPro" id="IPR036236">
    <property type="entry name" value="Znf_C2H2_sf"/>
</dbReference>
<keyword evidence="7" id="KW-0238">DNA-binding</keyword>
<dbReference type="InterPro" id="IPR003656">
    <property type="entry name" value="Znf_BED"/>
</dbReference>
<keyword evidence="4 10" id="KW-0863">Zinc-finger</keyword>
<evidence type="ECO:0000256" key="1">
    <source>
        <dbReference type="ARBA" id="ARBA00004123"/>
    </source>
</evidence>
<evidence type="ECO:0000256" key="9">
    <source>
        <dbReference type="ARBA" id="ARBA00023242"/>
    </source>
</evidence>
<evidence type="ECO:0000313" key="13">
    <source>
        <dbReference type="EMBL" id="KAL1564027.1"/>
    </source>
</evidence>
<dbReference type="Pfam" id="PF14372">
    <property type="entry name" value="hAT-like_RNase-H"/>
    <property type="match status" value="1"/>
</dbReference>